<dbReference type="InterPro" id="IPR002678">
    <property type="entry name" value="DUF34/NIF3"/>
</dbReference>
<dbReference type="PANTHER" id="PTHR13799:SF14">
    <property type="entry name" value="GTP CYCLOHYDROLASE 1 TYPE 2 HOMOLOG"/>
    <property type="match status" value="1"/>
</dbReference>
<name>A0A2M7H2S2_9BACT</name>
<accession>A0A2M7H2S2</accession>
<sequence>MTTYEFDQKMKELLCLPELMPFVAKDNLYNGLMSQGSGEVKKVGFGVSSSVELFKLAKAAGCDAVVVHHGLQILPKQLDTSTYQRLEFLIKNDIALWSAHFVLDAHPELGNNSEMLQAIGTPNNTEPYFDPAHEAPWGRLAHFVDPLTVAGVIEKLSGRLSPDTVVYDFGPKENFTVISVSGGGAPRQEDFASLKELGVDLFITGEVGEWTREQIREIGINLIAGGHYHTEKFGVQALQPVVEGWGLETEWLELENSI</sequence>
<evidence type="ECO:0000313" key="5">
    <source>
        <dbReference type="Proteomes" id="UP000230292"/>
    </source>
</evidence>
<protein>
    <recommendedName>
        <fullName evidence="6">Nif3-like dinuclear metal center hexameric protein</fullName>
    </recommendedName>
</protein>
<organism evidence="4 5">
    <name type="scientific">Candidatus Kerfeldbacteria bacterium CG15_BIG_FIL_POST_REV_8_21_14_020_45_12</name>
    <dbReference type="NCBI Taxonomy" id="2014247"/>
    <lineage>
        <taxon>Bacteria</taxon>
        <taxon>Candidatus Kerfeldiibacteriota</taxon>
    </lineage>
</organism>
<evidence type="ECO:0000256" key="3">
    <source>
        <dbReference type="PIRSR" id="PIRSR602678-1"/>
    </source>
</evidence>
<dbReference type="Pfam" id="PF01784">
    <property type="entry name" value="DUF34_NIF3"/>
    <property type="match status" value="1"/>
</dbReference>
<evidence type="ECO:0008006" key="6">
    <source>
        <dbReference type="Google" id="ProtNLM"/>
    </source>
</evidence>
<dbReference type="Proteomes" id="UP000230292">
    <property type="component" value="Unassembled WGS sequence"/>
</dbReference>
<evidence type="ECO:0000313" key="4">
    <source>
        <dbReference type="EMBL" id="PIW36547.1"/>
    </source>
</evidence>
<dbReference type="GO" id="GO:0046872">
    <property type="term" value="F:metal ion binding"/>
    <property type="evidence" value="ECO:0007669"/>
    <property type="project" value="UniProtKB-KW"/>
</dbReference>
<evidence type="ECO:0000256" key="1">
    <source>
        <dbReference type="ARBA" id="ARBA00006964"/>
    </source>
</evidence>
<comment type="similarity">
    <text evidence="1">Belongs to the GTP cyclohydrolase I type 2/NIF3 family.</text>
</comment>
<comment type="caution">
    <text evidence="4">The sequence shown here is derived from an EMBL/GenBank/DDBJ whole genome shotgun (WGS) entry which is preliminary data.</text>
</comment>
<dbReference type="AlphaFoldDB" id="A0A2M7H2S2"/>
<feature type="binding site" evidence="3">
    <location>
        <position position="104"/>
    </location>
    <ligand>
        <name>a divalent metal cation</name>
        <dbReference type="ChEBI" id="CHEBI:60240"/>
        <label>1</label>
    </ligand>
</feature>
<feature type="binding site" evidence="3">
    <location>
        <position position="69"/>
    </location>
    <ligand>
        <name>a divalent metal cation</name>
        <dbReference type="ChEBI" id="CHEBI:60240"/>
        <label>1</label>
    </ligand>
</feature>
<dbReference type="GO" id="GO:0005737">
    <property type="term" value="C:cytoplasm"/>
    <property type="evidence" value="ECO:0007669"/>
    <property type="project" value="TreeGrafter"/>
</dbReference>
<dbReference type="Gene3D" id="3.40.1390.30">
    <property type="entry name" value="NIF3 (NGG1p interacting factor 3)-like"/>
    <property type="match status" value="2"/>
</dbReference>
<proteinExistence type="inferred from homology"/>
<feature type="binding site" evidence="3">
    <location>
        <position position="68"/>
    </location>
    <ligand>
        <name>a divalent metal cation</name>
        <dbReference type="ChEBI" id="CHEBI:60240"/>
        <label>1</label>
    </ligand>
</feature>
<dbReference type="SUPFAM" id="SSF102705">
    <property type="entry name" value="NIF3 (NGG1p interacting factor 3)-like"/>
    <property type="match status" value="1"/>
</dbReference>
<evidence type="ECO:0000256" key="2">
    <source>
        <dbReference type="ARBA" id="ARBA00022723"/>
    </source>
</evidence>
<dbReference type="InterPro" id="IPR036069">
    <property type="entry name" value="DUF34/NIF3_sf"/>
</dbReference>
<dbReference type="EMBL" id="PFGC01000050">
    <property type="protein sequence ID" value="PIW36547.1"/>
    <property type="molecule type" value="Genomic_DNA"/>
</dbReference>
<reference evidence="4 5" key="1">
    <citation type="submission" date="2017-09" db="EMBL/GenBank/DDBJ databases">
        <title>Depth-based differentiation of microbial function through sediment-hosted aquifers and enrichment of novel symbionts in the deep terrestrial subsurface.</title>
        <authorList>
            <person name="Probst A.J."/>
            <person name="Ladd B."/>
            <person name="Jarett J.K."/>
            <person name="Geller-Mcgrath D.E."/>
            <person name="Sieber C.M."/>
            <person name="Emerson J.B."/>
            <person name="Anantharaman K."/>
            <person name="Thomas B.C."/>
            <person name="Malmstrom R."/>
            <person name="Stieglmeier M."/>
            <person name="Klingl A."/>
            <person name="Woyke T."/>
            <person name="Ryan C.M."/>
            <person name="Banfield J.F."/>
        </authorList>
    </citation>
    <scope>NUCLEOTIDE SEQUENCE [LARGE SCALE GENOMIC DNA]</scope>
    <source>
        <strain evidence="4">CG15_BIG_FIL_POST_REV_8_21_14_020_45_12</strain>
    </source>
</reference>
<gene>
    <name evidence="4" type="ORF">COW24_05055</name>
</gene>
<dbReference type="PANTHER" id="PTHR13799">
    <property type="entry name" value="NGG1 INTERACTING FACTOR 3"/>
    <property type="match status" value="1"/>
</dbReference>
<feature type="binding site" evidence="3">
    <location>
        <position position="227"/>
    </location>
    <ligand>
        <name>a divalent metal cation</name>
        <dbReference type="ChEBI" id="CHEBI:60240"/>
        <label>1</label>
    </ligand>
</feature>
<feature type="binding site" evidence="3">
    <location>
        <position position="231"/>
    </location>
    <ligand>
        <name>a divalent metal cation</name>
        <dbReference type="ChEBI" id="CHEBI:60240"/>
        <label>1</label>
    </ligand>
</feature>
<keyword evidence="2 3" id="KW-0479">Metal-binding</keyword>